<reference evidence="2 3" key="1">
    <citation type="submission" date="2020-08" db="EMBL/GenBank/DDBJ databases">
        <authorList>
            <person name="Koutsovoulos G."/>
            <person name="Danchin GJ E."/>
        </authorList>
    </citation>
    <scope>NUCLEOTIDE SEQUENCE [LARGE SCALE GENOMIC DNA]</scope>
</reference>
<keyword evidence="1" id="KW-1133">Transmembrane helix</keyword>
<sequence length="90" mass="10711">MGRIMCVPNWGIFVQWAELKVRRDIVKFIRDTLSLRRFGRAVLACAVLYFTHNLTFVFVVYFVYNCGLFLINFFSFCFYLCKLPKCFSLI</sequence>
<dbReference type="Proteomes" id="UP000580250">
    <property type="component" value="Unassembled WGS sequence"/>
</dbReference>
<dbReference type="EMBL" id="CAJEWN010000148">
    <property type="protein sequence ID" value="CAD2169060.1"/>
    <property type="molecule type" value="Genomic_DNA"/>
</dbReference>
<proteinExistence type="predicted"/>
<organism evidence="2 3">
    <name type="scientific">Meloidogyne enterolobii</name>
    <name type="common">Root-knot nematode worm</name>
    <name type="synonym">Meloidogyne mayaguensis</name>
    <dbReference type="NCBI Taxonomy" id="390850"/>
    <lineage>
        <taxon>Eukaryota</taxon>
        <taxon>Metazoa</taxon>
        <taxon>Ecdysozoa</taxon>
        <taxon>Nematoda</taxon>
        <taxon>Chromadorea</taxon>
        <taxon>Rhabditida</taxon>
        <taxon>Tylenchina</taxon>
        <taxon>Tylenchomorpha</taxon>
        <taxon>Tylenchoidea</taxon>
        <taxon>Meloidogynidae</taxon>
        <taxon>Meloidogyninae</taxon>
        <taxon>Meloidogyne</taxon>
    </lineage>
</organism>
<feature type="transmembrane region" description="Helical" evidence="1">
    <location>
        <begin position="62"/>
        <end position="81"/>
    </location>
</feature>
<accession>A0A6V7V226</accession>
<evidence type="ECO:0000256" key="1">
    <source>
        <dbReference type="SAM" id="Phobius"/>
    </source>
</evidence>
<name>A0A6V7V226_MELEN</name>
<keyword evidence="1" id="KW-0472">Membrane</keyword>
<evidence type="ECO:0000313" key="2">
    <source>
        <dbReference type="EMBL" id="CAD2169060.1"/>
    </source>
</evidence>
<protein>
    <submittedName>
        <fullName evidence="2">Uncharacterized protein</fullName>
    </submittedName>
</protein>
<evidence type="ECO:0000313" key="3">
    <source>
        <dbReference type="Proteomes" id="UP000580250"/>
    </source>
</evidence>
<dbReference type="AlphaFoldDB" id="A0A6V7V226"/>
<comment type="caution">
    <text evidence="2">The sequence shown here is derived from an EMBL/GenBank/DDBJ whole genome shotgun (WGS) entry which is preliminary data.</text>
</comment>
<keyword evidence="1" id="KW-0812">Transmembrane</keyword>
<gene>
    <name evidence="2" type="ORF">MENT_LOCUS20377</name>
</gene>